<feature type="transmembrane region" description="Helical" evidence="1">
    <location>
        <begin position="25"/>
        <end position="47"/>
    </location>
</feature>
<evidence type="ECO:0000256" key="1">
    <source>
        <dbReference type="SAM" id="Phobius"/>
    </source>
</evidence>
<dbReference type="InterPro" id="IPR052959">
    <property type="entry name" value="Inner_membrane_assoc"/>
</dbReference>
<evidence type="ECO:0000313" key="2">
    <source>
        <dbReference type="EMBL" id="QID17364.1"/>
    </source>
</evidence>
<dbReference type="Proteomes" id="UP000501991">
    <property type="component" value="Chromosome"/>
</dbReference>
<gene>
    <name evidence="2" type="ORF">G3580_06705</name>
</gene>
<reference evidence="2 3" key="1">
    <citation type="submission" date="2020-02" db="EMBL/GenBank/DDBJ databases">
        <title>Nitrogenibacter mangrovi gen. nov., sp. nov. isolated from mangrove sediment, a denitrifying betaproteobacterium.</title>
        <authorList>
            <person name="Liao H."/>
            <person name="Tian Y."/>
        </authorList>
    </citation>
    <scope>NUCLEOTIDE SEQUENCE [LARGE SCALE GENOMIC DNA]</scope>
    <source>
        <strain evidence="2 3">M9-3-2</strain>
    </source>
</reference>
<keyword evidence="1" id="KW-1133">Transmembrane helix</keyword>
<dbReference type="GO" id="GO:0005886">
    <property type="term" value="C:plasma membrane"/>
    <property type="evidence" value="ECO:0007669"/>
    <property type="project" value="TreeGrafter"/>
</dbReference>
<sequence>METTALSGIRSNPLFHVLVTRRRRFVAWLTAAILIPYYAFIFVAAFAPQLLAAKVSSGVINVGWPVGAALIVGSWLLTGVYAQRANGEFDELTVKILAGERK</sequence>
<dbReference type="PANTHER" id="PTHR38598:SF1">
    <property type="entry name" value="INNER MEMBRANE PROTEIN YJCH"/>
    <property type="match status" value="1"/>
</dbReference>
<keyword evidence="1" id="KW-0812">Transmembrane</keyword>
<dbReference type="AlphaFoldDB" id="A0A6C1B577"/>
<name>A0A6C1B577_9RHOO</name>
<protein>
    <submittedName>
        <fullName evidence="2">DUF485 domain-containing protein</fullName>
    </submittedName>
</protein>
<dbReference type="RefSeq" id="WP_173764528.1">
    <property type="nucleotide sequence ID" value="NZ_CP048836.1"/>
</dbReference>
<dbReference type="PANTHER" id="PTHR38598">
    <property type="entry name" value="INNER MEMBRANE PROTEIN YJCH"/>
    <property type="match status" value="1"/>
</dbReference>
<dbReference type="Pfam" id="PF04341">
    <property type="entry name" value="DUF485"/>
    <property type="match status" value="1"/>
</dbReference>
<dbReference type="EMBL" id="CP048836">
    <property type="protein sequence ID" value="QID17364.1"/>
    <property type="molecule type" value="Genomic_DNA"/>
</dbReference>
<feature type="transmembrane region" description="Helical" evidence="1">
    <location>
        <begin position="59"/>
        <end position="82"/>
    </location>
</feature>
<proteinExistence type="predicted"/>
<keyword evidence="3" id="KW-1185">Reference proteome</keyword>
<keyword evidence="1" id="KW-0472">Membrane</keyword>
<accession>A0A6C1B577</accession>
<evidence type="ECO:0000313" key="3">
    <source>
        <dbReference type="Proteomes" id="UP000501991"/>
    </source>
</evidence>
<dbReference type="KEGG" id="azq:G3580_06705"/>
<dbReference type="InterPro" id="IPR007436">
    <property type="entry name" value="DUF485"/>
</dbReference>
<organism evidence="2 3">
    <name type="scientific">Nitrogeniibacter mangrovi</name>
    <dbReference type="NCBI Taxonomy" id="2016596"/>
    <lineage>
        <taxon>Bacteria</taxon>
        <taxon>Pseudomonadati</taxon>
        <taxon>Pseudomonadota</taxon>
        <taxon>Betaproteobacteria</taxon>
        <taxon>Rhodocyclales</taxon>
        <taxon>Zoogloeaceae</taxon>
        <taxon>Nitrogeniibacter</taxon>
    </lineage>
</organism>